<organism evidence="3 4">
    <name type="scientific">Parasphingopyxis marina</name>
    <dbReference type="NCBI Taxonomy" id="2761622"/>
    <lineage>
        <taxon>Bacteria</taxon>
        <taxon>Pseudomonadati</taxon>
        <taxon>Pseudomonadota</taxon>
        <taxon>Alphaproteobacteria</taxon>
        <taxon>Sphingomonadales</taxon>
        <taxon>Sphingomonadaceae</taxon>
        <taxon>Parasphingopyxis</taxon>
    </lineage>
</organism>
<comment type="caution">
    <text evidence="3">The sequence shown here is derived from an EMBL/GenBank/DDBJ whole genome shotgun (WGS) entry which is preliminary data.</text>
</comment>
<evidence type="ECO:0000313" key="4">
    <source>
        <dbReference type="Proteomes" id="UP000564378"/>
    </source>
</evidence>
<keyword evidence="2" id="KW-0472">Membrane</keyword>
<proteinExistence type="predicted"/>
<sequence>MPRDYEPIEREETPQRSLVRVLVIAGVAFLGGLIAMGWFLVNYGGTMGVLAVEEEAAPSEVSQDAVAALERQLNAAEPGTPGAPVGEAPGTAEIEAERVTLSRRVAELEQRIDRIGTRAGAAAGNADRAEGLLVAFAARRALDRGVALGYIEGLLRERFGRSAPEAVARVIAASQQPVTLDGLQSRLNELEPALIGIGEDESWWDAARREMSELFILRQEGTPSPAPRQRFQRARDKLAVGQVDTALAEVLRLPGREAADQWITDARRYIAARNALDRIETIALMEPRIAERQRERASAASRSSAPAETAAEEAHGESRD</sequence>
<feature type="region of interest" description="Disordered" evidence="1">
    <location>
        <begin position="290"/>
        <end position="320"/>
    </location>
</feature>
<keyword evidence="2" id="KW-1133">Transmembrane helix</keyword>
<dbReference type="Proteomes" id="UP000564378">
    <property type="component" value="Unassembled WGS sequence"/>
</dbReference>
<keyword evidence="2" id="KW-0812">Transmembrane</keyword>
<dbReference type="EMBL" id="JACJVJ010000001">
    <property type="protein sequence ID" value="MBC2776322.1"/>
    <property type="molecule type" value="Genomic_DNA"/>
</dbReference>
<evidence type="ECO:0000256" key="1">
    <source>
        <dbReference type="SAM" id="MobiDB-lite"/>
    </source>
</evidence>
<feature type="transmembrane region" description="Helical" evidence="2">
    <location>
        <begin position="21"/>
        <end position="41"/>
    </location>
</feature>
<dbReference type="RefSeq" id="WP_185799614.1">
    <property type="nucleotide sequence ID" value="NZ_JACJVJ010000001.1"/>
</dbReference>
<evidence type="ECO:0000256" key="2">
    <source>
        <dbReference type="SAM" id="Phobius"/>
    </source>
</evidence>
<gene>
    <name evidence="3" type="ORF">H6P80_01690</name>
</gene>
<reference evidence="3 4" key="1">
    <citation type="submission" date="2020-08" db="EMBL/GenBank/DDBJ databases">
        <title>Draft genome sequence of Parasphingopyxis sp. GrpM-11.</title>
        <authorList>
            <person name="Oh J."/>
            <person name="Roh D.-H."/>
        </authorList>
    </citation>
    <scope>NUCLEOTIDE SEQUENCE [LARGE SCALE GENOMIC DNA]</scope>
    <source>
        <strain evidence="3 4">GrpM-11</strain>
    </source>
</reference>
<keyword evidence="4" id="KW-1185">Reference proteome</keyword>
<evidence type="ECO:0000313" key="3">
    <source>
        <dbReference type="EMBL" id="MBC2776322.1"/>
    </source>
</evidence>
<evidence type="ECO:0008006" key="5">
    <source>
        <dbReference type="Google" id="ProtNLM"/>
    </source>
</evidence>
<dbReference type="AlphaFoldDB" id="A0A842HTH3"/>
<name>A0A842HTH3_9SPHN</name>
<feature type="compositionally biased region" description="Low complexity" evidence="1">
    <location>
        <begin position="298"/>
        <end position="309"/>
    </location>
</feature>
<protein>
    <recommendedName>
        <fullName evidence="5">Inner membrane protein</fullName>
    </recommendedName>
</protein>
<accession>A0A842HTH3</accession>